<feature type="transmembrane region" description="Helical" evidence="1">
    <location>
        <begin position="133"/>
        <end position="156"/>
    </location>
</feature>
<feature type="transmembrane region" description="Helical" evidence="1">
    <location>
        <begin position="103"/>
        <end position="121"/>
    </location>
</feature>
<dbReference type="EMBL" id="GG662654">
    <property type="protein sequence ID" value="EAR98260.2"/>
    <property type="molecule type" value="Genomic_DNA"/>
</dbReference>
<gene>
    <name evidence="2" type="ORF">TTHERM_00346580</name>
</gene>
<feature type="transmembrane region" description="Helical" evidence="1">
    <location>
        <begin position="289"/>
        <end position="311"/>
    </location>
</feature>
<feature type="transmembrane region" description="Helical" evidence="1">
    <location>
        <begin position="258"/>
        <end position="277"/>
    </location>
</feature>
<dbReference type="RefSeq" id="XP_001018505.2">
    <property type="nucleotide sequence ID" value="XM_001018505.2"/>
</dbReference>
<protein>
    <submittedName>
        <fullName evidence="2">Transmembrane protein, putative</fullName>
    </submittedName>
</protein>
<accession>I7M8I8</accession>
<feature type="transmembrane region" description="Helical" evidence="1">
    <location>
        <begin position="192"/>
        <end position="209"/>
    </location>
</feature>
<feature type="transmembrane region" description="Helical" evidence="1">
    <location>
        <begin position="66"/>
        <end position="83"/>
    </location>
</feature>
<sequence>MKQTDKKILIWLSFIFYMINIANILLSIALFLNGEMAYFIVFWSLFSIDKIVTFIFGVIGKGMYGFVFWISDILQLGFIFIMYSKKVPFTLEGALLTKLFGRIFPLIISELIIFFGCGFLLRPEVTLYVQILAYVNYVLFLVLAILILTLISTSFPKKLNCFFEYLITISSYYLTLASLLQFQDLFGVNLGFYYLSFFLINIAIFWIVTPPQELKGLMFENIFSQFLGNTLLNSYFNHTKVVANRNTALIQCTTVVSYLNQLVRISLLLIFSFDFYVDTLTKPNQSSRNIICLTNIFLSAIMSAIYLIYYFKPVLKQIFCVKILLIRNVVDMQRAIKYLQQKNKHLEVLYIQIYSHVNGQIQYFPHHKVVEIDHFCSETCFFSFKLLQEIGNQQNKKIEVYDDGSIKIFCKCFMMRLLSEQSNIIPSIQSEISYRIQNSTYIFSKIMLERYTNGFVQALYTQKILKQNIDLFNVSPIKHLRSNIFSINAYYKHIKDQMIFQPKIILYDLYE</sequence>
<dbReference type="Proteomes" id="UP000009168">
    <property type="component" value="Unassembled WGS sequence"/>
</dbReference>
<dbReference type="AlphaFoldDB" id="I7M8I8"/>
<evidence type="ECO:0000256" key="1">
    <source>
        <dbReference type="SAM" id="Phobius"/>
    </source>
</evidence>
<keyword evidence="1 2" id="KW-0812">Transmembrane</keyword>
<feature type="transmembrane region" description="Helical" evidence="1">
    <location>
        <begin position="38"/>
        <end position="59"/>
    </location>
</feature>
<keyword evidence="1" id="KW-0472">Membrane</keyword>
<keyword evidence="3" id="KW-1185">Reference proteome</keyword>
<dbReference type="InParanoid" id="I7M8I8"/>
<keyword evidence="1" id="KW-1133">Transmembrane helix</keyword>
<evidence type="ECO:0000313" key="2">
    <source>
        <dbReference type="EMBL" id="EAR98260.2"/>
    </source>
</evidence>
<dbReference type="GeneID" id="7835163"/>
<feature type="transmembrane region" description="Helical" evidence="1">
    <location>
        <begin position="162"/>
        <end position="180"/>
    </location>
</feature>
<organism evidence="2 3">
    <name type="scientific">Tetrahymena thermophila (strain SB210)</name>
    <dbReference type="NCBI Taxonomy" id="312017"/>
    <lineage>
        <taxon>Eukaryota</taxon>
        <taxon>Sar</taxon>
        <taxon>Alveolata</taxon>
        <taxon>Ciliophora</taxon>
        <taxon>Intramacronucleata</taxon>
        <taxon>Oligohymenophorea</taxon>
        <taxon>Hymenostomatida</taxon>
        <taxon>Tetrahymenina</taxon>
        <taxon>Tetrahymenidae</taxon>
        <taxon>Tetrahymena</taxon>
    </lineage>
</organism>
<feature type="transmembrane region" description="Helical" evidence="1">
    <location>
        <begin position="9"/>
        <end position="32"/>
    </location>
</feature>
<dbReference type="KEGG" id="tet:TTHERM_00346580"/>
<evidence type="ECO:0000313" key="3">
    <source>
        <dbReference type="Proteomes" id="UP000009168"/>
    </source>
</evidence>
<reference evidence="3" key="1">
    <citation type="journal article" date="2006" name="PLoS Biol.">
        <title>Macronuclear genome sequence of the ciliate Tetrahymena thermophila, a model eukaryote.</title>
        <authorList>
            <person name="Eisen J.A."/>
            <person name="Coyne R.S."/>
            <person name="Wu M."/>
            <person name="Wu D."/>
            <person name="Thiagarajan M."/>
            <person name="Wortman J.R."/>
            <person name="Badger J.H."/>
            <person name="Ren Q."/>
            <person name="Amedeo P."/>
            <person name="Jones K.M."/>
            <person name="Tallon L.J."/>
            <person name="Delcher A.L."/>
            <person name="Salzberg S.L."/>
            <person name="Silva J.C."/>
            <person name="Haas B.J."/>
            <person name="Majoros W.H."/>
            <person name="Farzad M."/>
            <person name="Carlton J.M."/>
            <person name="Smith R.K. Jr."/>
            <person name="Garg J."/>
            <person name="Pearlman R.E."/>
            <person name="Karrer K.M."/>
            <person name="Sun L."/>
            <person name="Manning G."/>
            <person name="Elde N.C."/>
            <person name="Turkewitz A.P."/>
            <person name="Asai D.J."/>
            <person name="Wilkes D.E."/>
            <person name="Wang Y."/>
            <person name="Cai H."/>
            <person name="Collins K."/>
            <person name="Stewart B.A."/>
            <person name="Lee S.R."/>
            <person name="Wilamowska K."/>
            <person name="Weinberg Z."/>
            <person name="Ruzzo W.L."/>
            <person name="Wloga D."/>
            <person name="Gaertig J."/>
            <person name="Frankel J."/>
            <person name="Tsao C.-C."/>
            <person name="Gorovsky M.A."/>
            <person name="Keeling P.J."/>
            <person name="Waller R.F."/>
            <person name="Patron N.J."/>
            <person name="Cherry J.M."/>
            <person name="Stover N.A."/>
            <person name="Krieger C.J."/>
            <person name="del Toro C."/>
            <person name="Ryder H.F."/>
            <person name="Williamson S.C."/>
            <person name="Barbeau R.A."/>
            <person name="Hamilton E.P."/>
            <person name="Orias E."/>
        </authorList>
    </citation>
    <scope>NUCLEOTIDE SEQUENCE [LARGE SCALE GENOMIC DNA]</scope>
    <source>
        <strain evidence="3">SB210</strain>
    </source>
</reference>
<proteinExistence type="predicted"/>
<name>I7M8I8_TETTS</name>